<organism evidence="1 2">
    <name type="scientific">Panagrolaimus sp. ES5</name>
    <dbReference type="NCBI Taxonomy" id="591445"/>
    <lineage>
        <taxon>Eukaryota</taxon>
        <taxon>Metazoa</taxon>
        <taxon>Ecdysozoa</taxon>
        <taxon>Nematoda</taxon>
        <taxon>Chromadorea</taxon>
        <taxon>Rhabditida</taxon>
        <taxon>Tylenchina</taxon>
        <taxon>Panagrolaimomorpha</taxon>
        <taxon>Panagrolaimoidea</taxon>
        <taxon>Panagrolaimidae</taxon>
        <taxon>Panagrolaimus</taxon>
    </lineage>
</organism>
<name>A0AC34GTI7_9BILA</name>
<evidence type="ECO:0000313" key="2">
    <source>
        <dbReference type="WBParaSite" id="ES5_v2.g7763.t1"/>
    </source>
</evidence>
<protein>
    <submittedName>
        <fullName evidence="2">Uncharacterized protein</fullName>
    </submittedName>
</protein>
<sequence>MAGLNAFANFGASSGGGGGPSMGSSSSNNSGGPSSASSQAHSMFKTLRRLHGHNLENQGLNDLSEAFQNFITRAKFFSIGRLRRTWSHSAVEFMKYRRLLPMLVADEHHAGSVFDDFDAQPPSFSARTTKHSKNEGKKVTVTNISPRVTSAQLQSFFRKFGKVSVCKIPTEDKKQSAYSTLPKKSLTRSQLAHVTFSKEEGALAALSAPPEELTFYGQQMSVQPYISMNRRRTISANIVQEATNAVAGPPPSSASEDAISRSSSVLSVSSNSTINSSIIVSNLQLDEFPTKVLEQILSHCTVLDAIRLERVSKRFLEASIASWKYTSPRISFSTDQSLSRHFNSSNPLKNSSLKAILVRAGVYLHSLDLSDTTNVLNDKAIEDIAHFCPYLFELDISGIHASTTAFQSLSENLCNLQKLCYRDMRSTSEKSFWYLFKNCGINLKHVDLRGCTRLKGRCFKLCGMSLEEVLLDGCTKVDDETIDDICLKSGNIKILRLNGCGLITNSAISTIARHLCDLREFSLAGDRFLNLTTDGLIPLLRIETIKKLEFDHNPLVTDELVAKLVDSLPNLQRLSIAFSGNDSSLTEASLSQISKLKNLTELDLSGIAAINNKLFTKIISGCSKLTDINLRSCIYLGDSGIEELKNLQNLRHVDLSSCILVTATPIQALIKHFKSQKDVEQITIVVGGTVCEPSQVRIRDTRIVLDFNDYSATSLAAFRQIIGTKEASSHRDSDNESDEDDGFQILDAHRSFIVDALNAEDDFPLDQDEKTIREWAEKEAKELGLTSSTSSS</sequence>
<evidence type="ECO:0000313" key="1">
    <source>
        <dbReference type="Proteomes" id="UP000887579"/>
    </source>
</evidence>
<proteinExistence type="predicted"/>
<dbReference type="Proteomes" id="UP000887579">
    <property type="component" value="Unplaced"/>
</dbReference>
<accession>A0AC34GTI7</accession>
<dbReference type="WBParaSite" id="ES5_v2.g7763.t1">
    <property type="protein sequence ID" value="ES5_v2.g7763.t1"/>
    <property type="gene ID" value="ES5_v2.g7763"/>
</dbReference>
<reference evidence="2" key="1">
    <citation type="submission" date="2022-11" db="UniProtKB">
        <authorList>
            <consortium name="WormBaseParasite"/>
        </authorList>
    </citation>
    <scope>IDENTIFICATION</scope>
</reference>